<dbReference type="CDD" id="cd02947">
    <property type="entry name" value="TRX_family"/>
    <property type="match status" value="1"/>
</dbReference>
<evidence type="ECO:0000313" key="3">
    <source>
        <dbReference type="Proteomes" id="UP000325081"/>
    </source>
</evidence>
<dbReference type="SUPFAM" id="SSF52833">
    <property type="entry name" value="Thioredoxin-like"/>
    <property type="match status" value="1"/>
</dbReference>
<dbReference type="InterPro" id="IPR013766">
    <property type="entry name" value="Thioredoxin_domain"/>
</dbReference>
<evidence type="ECO:0000259" key="1">
    <source>
        <dbReference type="Pfam" id="PF00085"/>
    </source>
</evidence>
<dbReference type="AlphaFoldDB" id="A0A5A7Q840"/>
<feature type="domain" description="Thioredoxin" evidence="1">
    <location>
        <begin position="199"/>
        <end position="237"/>
    </location>
</feature>
<dbReference type="InterPro" id="IPR036249">
    <property type="entry name" value="Thioredoxin-like_sf"/>
</dbReference>
<reference evidence="3" key="1">
    <citation type="journal article" date="2019" name="Curr. Biol.">
        <title>Genome Sequence of Striga asiatica Provides Insight into the Evolution of Plant Parasitism.</title>
        <authorList>
            <person name="Yoshida S."/>
            <person name="Kim S."/>
            <person name="Wafula E.K."/>
            <person name="Tanskanen J."/>
            <person name="Kim Y.M."/>
            <person name="Honaas L."/>
            <person name="Yang Z."/>
            <person name="Spallek T."/>
            <person name="Conn C.E."/>
            <person name="Ichihashi Y."/>
            <person name="Cheong K."/>
            <person name="Cui S."/>
            <person name="Der J.P."/>
            <person name="Gundlach H."/>
            <person name="Jiao Y."/>
            <person name="Hori C."/>
            <person name="Ishida J.K."/>
            <person name="Kasahara H."/>
            <person name="Kiba T."/>
            <person name="Kim M.S."/>
            <person name="Koo N."/>
            <person name="Laohavisit A."/>
            <person name="Lee Y.H."/>
            <person name="Lumba S."/>
            <person name="McCourt P."/>
            <person name="Mortimer J.C."/>
            <person name="Mutuku J.M."/>
            <person name="Nomura T."/>
            <person name="Sasaki-Sekimoto Y."/>
            <person name="Seto Y."/>
            <person name="Wang Y."/>
            <person name="Wakatake T."/>
            <person name="Sakakibara H."/>
            <person name="Demura T."/>
            <person name="Yamaguchi S."/>
            <person name="Yoneyama K."/>
            <person name="Manabe R.I."/>
            <person name="Nelson D.C."/>
            <person name="Schulman A.H."/>
            <person name="Timko M.P."/>
            <person name="dePamphilis C.W."/>
            <person name="Choi D."/>
            <person name="Shirasu K."/>
        </authorList>
    </citation>
    <scope>NUCLEOTIDE SEQUENCE [LARGE SCALE GENOMIC DNA]</scope>
    <source>
        <strain evidence="3">cv. UVA1</strain>
    </source>
</reference>
<gene>
    <name evidence="2" type="ORF">STAS_18082</name>
</gene>
<comment type="caution">
    <text evidence="2">The sequence shown here is derived from an EMBL/GenBank/DDBJ whole genome shotgun (WGS) entry which is preliminary data.</text>
</comment>
<name>A0A5A7Q840_STRAF</name>
<keyword evidence="3" id="KW-1185">Reference proteome</keyword>
<accession>A0A5A7Q840</accession>
<dbReference type="Gene3D" id="3.40.30.10">
    <property type="entry name" value="Glutaredoxin"/>
    <property type="match status" value="1"/>
</dbReference>
<proteinExistence type="predicted"/>
<dbReference type="Proteomes" id="UP000325081">
    <property type="component" value="Unassembled WGS sequence"/>
</dbReference>
<dbReference type="Pfam" id="PF00085">
    <property type="entry name" value="Thioredoxin"/>
    <property type="match status" value="1"/>
</dbReference>
<dbReference type="OrthoDB" id="10263751at2759"/>
<evidence type="ECO:0000313" key="2">
    <source>
        <dbReference type="EMBL" id="GER41370.1"/>
    </source>
</evidence>
<dbReference type="EMBL" id="BKCP01006072">
    <property type="protein sequence ID" value="GER41370.1"/>
    <property type="molecule type" value="Genomic_DNA"/>
</dbReference>
<organism evidence="2 3">
    <name type="scientific">Striga asiatica</name>
    <name type="common">Asiatic witchweed</name>
    <name type="synonym">Buchnera asiatica</name>
    <dbReference type="NCBI Taxonomy" id="4170"/>
    <lineage>
        <taxon>Eukaryota</taxon>
        <taxon>Viridiplantae</taxon>
        <taxon>Streptophyta</taxon>
        <taxon>Embryophyta</taxon>
        <taxon>Tracheophyta</taxon>
        <taxon>Spermatophyta</taxon>
        <taxon>Magnoliopsida</taxon>
        <taxon>eudicotyledons</taxon>
        <taxon>Gunneridae</taxon>
        <taxon>Pentapetalae</taxon>
        <taxon>asterids</taxon>
        <taxon>lamiids</taxon>
        <taxon>Lamiales</taxon>
        <taxon>Orobanchaceae</taxon>
        <taxon>Buchnereae</taxon>
        <taxon>Striga</taxon>
    </lineage>
</organism>
<sequence>MWIWSIDKISFNFWAGGILLPTGPDEGVDYGPLRINKEKEMVLADMYTKLGIPWGYCPKVTLKRVSNILKNEFSFWYNLKNEFNLVMNANFMTPLGCLAFVKVPGLVDDCDQEAAIWLNELLLSAPKEFRVGLMHFYFAGSEADAHSFIRLCLQRNHVQGPRQFWMGALYGWATFNLHIQQRETTGDYYHGFSSTRRPRDVASEFEVQAMPTFVLLKRGKVVERVIGAKKDELQNKIIKHREAPKFAA</sequence>
<protein>
    <submittedName>
        <fullName evidence="2">Thioredoxin</fullName>
    </submittedName>
</protein>